<evidence type="ECO:0000256" key="2">
    <source>
        <dbReference type="ARBA" id="ARBA00007296"/>
    </source>
</evidence>
<comment type="subcellular location">
    <subcellularLocation>
        <location evidence="1">Membrane</location>
        <topology evidence="1">Multi-pass membrane protein</topology>
    </subcellularLocation>
</comment>
<feature type="domain" description="V-ATPase proteolipid subunit C-like" evidence="9">
    <location>
        <begin position="9"/>
        <end position="68"/>
    </location>
</feature>
<protein>
    <recommendedName>
        <fullName evidence="9">V-ATPase proteolipid subunit C-like domain-containing protein</fullName>
    </recommendedName>
</protein>
<evidence type="ECO:0000313" key="10">
    <source>
        <dbReference type="EMBL" id="KKM41792.1"/>
    </source>
</evidence>
<accession>A0A0F9LME8</accession>
<evidence type="ECO:0000256" key="8">
    <source>
        <dbReference type="SAM" id="Phobius"/>
    </source>
</evidence>
<name>A0A0F9LME8_9ZZZZ</name>
<dbReference type="InterPro" id="IPR035921">
    <property type="entry name" value="F/V-ATP_Csub_sf"/>
</dbReference>
<keyword evidence="3" id="KW-0813">Transport</keyword>
<dbReference type="PRINTS" id="PR00122">
    <property type="entry name" value="VACATPASE"/>
</dbReference>
<dbReference type="EMBL" id="LAZR01012103">
    <property type="protein sequence ID" value="KKM41792.1"/>
    <property type="molecule type" value="Genomic_DNA"/>
</dbReference>
<evidence type="ECO:0000256" key="3">
    <source>
        <dbReference type="ARBA" id="ARBA00022448"/>
    </source>
</evidence>
<dbReference type="Gene3D" id="1.20.120.610">
    <property type="entry name" value="lithium bound rotor ring of v- atpase"/>
    <property type="match status" value="1"/>
</dbReference>
<sequence>MEPTLIAIIAAAISIIVCAGAAMYSIKVCAPALASVTSEKPELGSKLLITIILGEALAIYGLLISFMIIGRLPEVTTENQAMEMLVAAITISSTAIIASLGISYCGPAMMSAAVDNPRSFTTNILGLVLSEALAIYGLLISFMLIG</sequence>
<feature type="transmembrane region" description="Helical" evidence="8">
    <location>
        <begin position="6"/>
        <end position="26"/>
    </location>
</feature>
<dbReference type="PANTHER" id="PTHR10263">
    <property type="entry name" value="V-TYPE PROTON ATPASE PROTEOLIPID SUBUNIT"/>
    <property type="match status" value="1"/>
</dbReference>
<organism evidence="10">
    <name type="scientific">marine sediment metagenome</name>
    <dbReference type="NCBI Taxonomy" id="412755"/>
    <lineage>
        <taxon>unclassified sequences</taxon>
        <taxon>metagenomes</taxon>
        <taxon>ecological metagenomes</taxon>
    </lineage>
</organism>
<evidence type="ECO:0000256" key="6">
    <source>
        <dbReference type="ARBA" id="ARBA00023065"/>
    </source>
</evidence>
<keyword evidence="7 8" id="KW-0472">Membrane</keyword>
<dbReference type="InterPro" id="IPR002379">
    <property type="entry name" value="ATPase_proteolipid_c-like_dom"/>
</dbReference>
<dbReference type="GO" id="GO:0033179">
    <property type="term" value="C:proton-transporting V-type ATPase, V0 domain"/>
    <property type="evidence" value="ECO:0007669"/>
    <property type="project" value="InterPro"/>
</dbReference>
<comment type="similarity">
    <text evidence="2">Belongs to the V-ATPase proteolipid subunit family.</text>
</comment>
<dbReference type="SUPFAM" id="SSF81333">
    <property type="entry name" value="F1F0 ATP synthase subunit C"/>
    <property type="match status" value="2"/>
</dbReference>
<keyword evidence="4 8" id="KW-0812">Transmembrane</keyword>
<dbReference type="CDD" id="cd18120">
    <property type="entry name" value="ATP-synt_Vo_Ao_c"/>
    <property type="match status" value="2"/>
</dbReference>
<evidence type="ECO:0000256" key="5">
    <source>
        <dbReference type="ARBA" id="ARBA00022989"/>
    </source>
</evidence>
<feature type="domain" description="V-ATPase proteolipid subunit C-like" evidence="9">
    <location>
        <begin position="85"/>
        <end position="144"/>
    </location>
</feature>
<evidence type="ECO:0000256" key="4">
    <source>
        <dbReference type="ARBA" id="ARBA00022692"/>
    </source>
</evidence>
<proteinExistence type="inferred from homology"/>
<reference evidence="10" key="1">
    <citation type="journal article" date="2015" name="Nature">
        <title>Complex archaea that bridge the gap between prokaryotes and eukaryotes.</title>
        <authorList>
            <person name="Spang A."/>
            <person name="Saw J.H."/>
            <person name="Jorgensen S.L."/>
            <person name="Zaremba-Niedzwiedzka K."/>
            <person name="Martijn J."/>
            <person name="Lind A.E."/>
            <person name="van Eijk R."/>
            <person name="Schleper C."/>
            <person name="Guy L."/>
            <person name="Ettema T.J."/>
        </authorList>
    </citation>
    <scope>NUCLEOTIDE SEQUENCE</scope>
</reference>
<evidence type="ECO:0000256" key="7">
    <source>
        <dbReference type="ARBA" id="ARBA00023136"/>
    </source>
</evidence>
<comment type="caution">
    <text evidence="10">The sequence shown here is derived from an EMBL/GenBank/DDBJ whole genome shotgun (WGS) entry which is preliminary data.</text>
</comment>
<gene>
    <name evidence="10" type="ORF">LCGC14_1563520</name>
</gene>
<feature type="transmembrane region" description="Helical" evidence="8">
    <location>
        <begin position="84"/>
        <end position="104"/>
    </location>
</feature>
<keyword evidence="6" id="KW-0406">Ion transport</keyword>
<dbReference type="AlphaFoldDB" id="A0A0F9LME8"/>
<evidence type="ECO:0000256" key="1">
    <source>
        <dbReference type="ARBA" id="ARBA00004141"/>
    </source>
</evidence>
<feature type="transmembrane region" description="Helical" evidence="8">
    <location>
        <begin position="124"/>
        <end position="145"/>
    </location>
</feature>
<dbReference type="Pfam" id="PF00137">
    <property type="entry name" value="ATP-synt_C"/>
    <property type="match status" value="2"/>
</dbReference>
<dbReference type="GO" id="GO:0046961">
    <property type="term" value="F:proton-transporting ATPase activity, rotational mechanism"/>
    <property type="evidence" value="ECO:0007669"/>
    <property type="project" value="InterPro"/>
</dbReference>
<feature type="transmembrane region" description="Helical" evidence="8">
    <location>
        <begin position="47"/>
        <end position="72"/>
    </location>
</feature>
<keyword evidence="5 8" id="KW-1133">Transmembrane helix</keyword>
<evidence type="ECO:0000259" key="9">
    <source>
        <dbReference type="Pfam" id="PF00137"/>
    </source>
</evidence>
<dbReference type="InterPro" id="IPR000245">
    <property type="entry name" value="ATPase_proteolipid_csu"/>
</dbReference>